<dbReference type="EMBL" id="CABFVA020000011">
    <property type="protein sequence ID" value="VVM04760.1"/>
    <property type="molecule type" value="Genomic_DNA"/>
</dbReference>
<evidence type="ECO:0000313" key="4">
    <source>
        <dbReference type="Proteomes" id="UP000334923"/>
    </source>
</evidence>
<keyword evidence="2 3" id="KW-0808">Transferase</keyword>
<dbReference type="Proteomes" id="UP000334923">
    <property type="component" value="Unassembled WGS sequence"/>
</dbReference>
<reference evidence="3 4" key="1">
    <citation type="submission" date="2019-09" db="EMBL/GenBank/DDBJ databases">
        <authorList>
            <person name="Cremers G."/>
        </authorList>
    </citation>
    <scope>NUCLEOTIDE SEQUENCE [LARGE SCALE GENOMIC DNA]</scope>
    <source>
        <strain evidence="3">4A</strain>
    </source>
</reference>
<dbReference type="Gene3D" id="3.40.50.150">
    <property type="entry name" value="Vaccinia Virus protein VP39"/>
    <property type="match status" value="1"/>
</dbReference>
<dbReference type="SUPFAM" id="SSF53335">
    <property type="entry name" value="S-adenosyl-L-methionine-dependent methyltransferases"/>
    <property type="match status" value="1"/>
</dbReference>
<keyword evidence="4" id="KW-1185">Reference proteome</keyword>
<dbReference type="GO" id="GO:0005840">
    <property type="term" value="C:ribosome"/>
    <property type="evidence" value="ECO:0007669"/>
    <property type="project" value="UniProtKB-KW"/>
</dbReference>
<evidence type="ECO:0000256" key="2">
    <source>
        <dbReference type="ARBA" id="ARBA00022679"/>
    </source>
</evidence>
<dbReference type="OrthoDB" id="9785995at2"/>
<keyword evidence="3" id="KW-0687">Ribonucleoprotein</keyword>
<dbReference type="EC" id="2.1.1.-" evidence="3"/>
<dbReference type="PANTHER" id="PTHR43648">
    <property type="entry name" value="ELECTRON TRANSFER FLAVOPROTEIN BETA SUBUNIT LYSINE METHYLTRANSFERASE"/>
    <property type="match status" value="1"/>
</dbReference>
<name>A0A5E6M5Z6_9BACT</name>
<evidence type="ECO:0000256" key="1">
    <source>
        <dbReference type="ARBA" id="ARBA00022603"/>
    </source>
</evidence>
<dbReference type="InterPro" id="IPR029063">
    <property type="entry name" value="SAM-dependent_MTases_sf"/>
</dbReference>
<organism evidence="3 4">
    <name type="scientific">Methylacidimicrobium tartarophylax</name>
    <dbReference type="NCBI Taxonomy" id="1041768"/>
    <lineage>
        <taxon>Bacteria</taxon>
        <taxon>Pseudomonadati</taxon>
        <taxon>Verrucomicrobiota</taxon>
        <taxon>Methylacidimicrobium</taxon>
    </lineage>
</organism>
<keyword evidence="1 3" id="KW-0489">Methyltransferase</keyword>
<keyword evidence="3" id="KW-0689">Ribosomal protein</keyword>
<gene>
    <name evidence="3" type="primary">prmA</name>
    <name evidence="3" type="ORF">MAMT_00287</name>
</gene>
<dbReference type="CDD" id="cd02440">
    <property type="entry name" value="AdoMet_MTases"/>
    <property type="match status" value="1"/>
</dbReference>
<dbReference type="PANTHER" id="PTHR43648:SF1">
    <property type="entry name" value="ELECTRON TRANSFER FLAVOPROTEIN BETA SUBUNIT LYSINE METHYLTRANSFERASE"/>
    <property type="match status" value="1"/>
</dbReference>
<proteinExistence type="predicted"/>
<evidence type="ECO:0000313" key="3">
    <source>
        <dbReference type="EMBL" id="VVM04760.1"/>
    </source>
</evidence>
<dbReference type="InterPro" id="IPR050078">
    <property type="entry name" value="Ribosomal_L11_MeTrfase_PrmA"/>
</dbReference>
<accession>A0A5E6M5Z6</accession>
<sequence>MADCWAERLHFIGPGSLVLHRLAGRPTVRLEAYLPDISVGRELLDHYGGKLRKASSAWSAAAVPSDPLRIGGKLWIVPEAAKDLGKKDSSPGGRPSLFIPAGMAFGTGRHATTGMVLREMVTIPDWHKSRVLDIGTGSGILSLAARRLGATCIWALDTDPAALAVARRNEEANFASAAIRWVEADLARWRSRKTFDRILANLYLTPLLQGAARLAAWLAPHGVLLVSGLLREQAPEIEERFVREGLLLQEKKRRGKWTMLRFQAPLHCHSAKAPVL</sequence>
<dbReference type="AlphaFoldDB" id="A0A5E6M5Z6"/>
<protein>
    <submittedName>
        <fullName evidence="3">Ribosomal protein L11 methyltransferase</fullName>
        <ecNumber evidence="3">2.1.1.-</ecNumber>
    </submittedName>
</protein>
<dbReference type="RefSeq" id="WP_142659158.1">
    <property type="nucleotide sequence ID" value="NZ_CABFVA020000011.1"/>
</dbReference>
<dbReference type="GO" id="GO:0032259">
    <property type="term" value="P:methylation"/>
    <property type="evidence" value="ECO:0007669"/>
    <property type="project" value="UniProtKB-KW"/>
</dbReference>
<dbReference type="GO" id="GO:0008276">
    <property type="term" value="F:protein methyltransferase activity"/>
    <property type="evidence" value="ECO:0007669"/>
    <property type="project" value="TreeGrafter"/>
</dbReference>
<dbReference type="Pfam" id="PF06325">
    <property type="entry name" value="PrmA"/>
    <property type="match status" value="1"/>
</dbReference>